<dbReference type="GO" id="GO:0016798">
    <property type="term" value="F:hydrolase activity, acting on glycosyl bonds"/>
    <property type="evidence" value="ECO:0007669"/>
    <property type="project" value="UniProtKB-KW"/>
</dbReference>
<keyword evidence="2" id="KW-0326">Glycosidase</keyword>
<accession>A0A917J4C3</accession>
<keyword evidence="5" id="KW-1185">Reference proteome</keyword>
<organism evidence="4 5">
    <name type="scientific">Filimonas zeae</name>
    <dbReference type="NCBI Taxonomy" id="1737353"/>
    <lineage>
        <taxon>Bacteria</taxon>
        <taxon>Pseudomonadati</taxon>
        <taxon>Bacteroidota</taxon>
        <taxon>Chitinophagia</taxon>
        <taxon>Chitinophagales</taxon>
        <taxon>Chitinophagaceae</taxon>
        <taxon>Filimonas</taxon>
    </lineage>
</organism>
<keyword evidence="1" id="KW-0378">Hydrolase</keyword>
<dbReference type="Pfam" id="PF17801">
    <property type="entry name" value="Melibiase_C"/>
    <property type="match status" value="1"/>
</dbReference>
<reference evidence="4" key="1">
    <citation type="journal article" date="2014" name="Int. J. Syst. Evol. Microbiol.">
        <title>Complete genome sequence of Corynebacterium casei LMG S-19264T (=DSM 44701T), isolated from a smear-ripened cheese.</title>
        <authorList>
            <consortium name="US DOE Joint Genome Institute (JGI-PGF)"/>
            <person name="Walter F."/>
            <person name="Albersmeier A."/>
            <person name="Kalinowski J."/>
            <person name="Ruckert C."/>
        </authorList>
    </citation>
    <scope>NUCLEOTIDE SEQUENCE</scope>
    <source>
        <strain evidence="4">CGMCC 1.15290</strain>
    </source>
</reference>
<dbReference type="Gene3D" id="2.60.40.1180">
    <property type="entry name" value="Golgi alpha-mannosidase II"/>
    <property type="match status" value="1"/>
</dbReference>
<evidence type="ECO:0000313" key="4">
    <source>
        <dbReference type="EMBL" id="GGH79360.1"/>
    </source>
</evidence>
<feature type="domain" description="Alpha galactosidase C-terminal" evidence="3">
    <location>
        <begin position="614"/>
        <end position="677"/>
    </location>
</feature>
<evidence type="ECO:0000256" key="2">
    <source>
        <dbReference type="ARBA" id="ARBA00023295"/>
    </source>
</evidence>
<dbReference type="AlphaFoldDB" id="A0A917J4C3"/>
<dbReference type="EMBL" id="BMIB01000005">
    <property type="protein sequence ID" value="GGH79360.1"/>
    <property type="molecule type" value="Genomic_DNA"/>
</dbReference>
<dbReference type="InterPro" id="IPR041233">
    <property type="entry name" value="Melibiase_C"/>
</dbReference>
<dbReference type="Proteomes" id="UP000627292">
    <property type="component" value="Unassembled WGS sequence"/>
</dbReference>
<dbReference type="RefSeq" id="WP_188957390.1">
    <property type="nucleotide sequence ID" value="NZ_BMIB01000005.1"/>
</dbReference>
<protein>
    <submittedName>
        <fullName evidence="4">Alpha-galactosidase</fullName>
    </submittedName>
</protein>
<comment type="caution">
    <text evidence="4">The sequence shown here is derived from an EMBL/GenBank/DDBJ whole genome shotgun (WGS) entry which is preliminary data.</text>
</comment>
<dbReference type="InterPro" id="IPR017853">
    <property type="entry name" value="GH"/>
</dbReference>
<dbReference type="InterPro" id="IPR013785">
    <property type="entry name" value="Aldolase_TIM"/>
</dbReference>
<proteinExistence type="predicted"/>
<dbReference type="SUPFAM" id="SSF51011">
    <property type="entry name" value="Glycosyl hydrolase domain"/>
    <property type="match status" value="1"/>
</dbReference>
<sequence length="680" mass="75239">MKRIFFCLLCGTGLLQQASGQAKQAKSNGIITISFGKQNRIKYYLQQGTYSVELEGRAAITHASAAAGSDGRQWSSRSAQTHTYTQTAVTNAAGKATLYTFTHGTGTEQMQQLFYVYPGKNYFITELRVKGMACNYLSPLAAAQMSVGVKGDNRALKVPFDNDMWLRYDAQPLAKAAFTGSEVSALYNNDTYAGVVLGSLEQHVWKTGVRVAGSNDPAVTRLEVYAGYTDSLYTHDLRNKHGKVLPQDGYCRSPKIMVGSFADWRDGMETYARLSMQFQPRHIFSWTKATPMGWNSWGALQDKITVDKAIAVTHFFADSLQQFRNADNTLFMDLDSYWDNLVEGGLDGNVSRLKQFADDCKAKGFTPGIYWAPFVDWGKHNRTMEGSTHNYKEAWTLQQGKVVETDGAWALDPTHPGTRDRIRHVLGKMKSLGYEMIKIDFLTHGAIESDHFYDPAVTTGMQAYAKGMELIDSVLDGTMLVYAAISPNLATARYVHMRRIACDAFSAIDNSEYTLNSTGYGWWQGHMYNYMDADHVVFATAPDNMNRARLASSLVTGTVTTGDDYGTHGKWSGIARQLLQNPALLAIAREGKTFRPVDANTGNKGVNVFTQVIGGKRYVAVFNYTGNNENYVVPFNRAGIKAADQKATELFSGNTVTLQGNALRVTVAASDAVIYRIDKL</sequence>
<evidence type="ECO:0000259" key="3">
    <source>
        <dbReference type="Pfam" id="PF17801"/>
    </source>
</evidence>
<dbReference type="Gene3D" id="3.20.20.70">
    <property type="entry name" value="Aldolase class I"/>
    <property type="match status" value="1"/>
</dbReference>
<dbReference type="InterPro" id="IPR013780">
    <property type="entry name" value="Glyco_hydro_b"/>
</dbReference>
<reference evidence="4" key="2">
    <citation type="submission" date="2020-09" db="EMBL/GenBank/DDBJ databases">
        <authorList>
            <person name="Sun Q."/>
            <person name="Zhou Y."/>
        </authorList>
    </citation>
    <scope>NUCLEOTIDE SEQUENCE</scope>
    <source>
        <strain evidence="4">CGMCC 1.15290</strain>
    </source>
</reference>
<dbReference type="SUPFAM" id="SSF51445">
    <property type="entry name" value="(Trans)glycosidases"/>
    <property type="match status" value="1"/>
</dbReference>
<gene>
    <name evidence="4" type="ORF">GCM10011379_48610</name>
</gene>
<evidence type="ECO:0000313" key="5">
    <source>
        <dbReference type="Proteomes" id="UP000627292"/>
    </source>
</evidence>
<name>A0A917J4C3_9BACT</name>
<evidence type="ECO:0000256" key="1">
    <source>
        <dbReference type="ARBA" id="ARBA00022801"/>
    </source>
</evidence>